<sequence>MKPSETRGLLESFLKDLESQYKQIRLVFNERPEALEIQEVAFTSEIVTQVVDVCSNMLNEGPFERVLRRSRNERLILELQDKLLDHQIERTLQHNRQIQQTEDIKIASRSRTSNPLPSPRTAQTTMQVKQHIDYQPQQQYLALPDVPMPHQSYQHRAHAAGSGSSVSVTTFMNCGNDYSYNVYS</sequence>
<name>A0A4Q2DD40_9AGAR</name>
<keyword evidence="3" id="KW-1185">Reference proteome</keyword>
<proteinExistence type="predicted"/>
<dbReference type="Proteomes" id="UP000290288">
    <property type="component" value="Unassembled WGS sequence"/>
</dbReference>
<reference evidence="2 3" key="1">
    <citation type="submission" date="2019-01" db="EMBL/GenBank/DDBJ databases">
        <title>Draft genome sequence of Psathyrella aberdarensis IHI B618.</title>
        <authorList>
            <person name="Buettner E."/>
            <person name="Kellner H."/>
        </authorList>
    </citation>
    <scope>NUCLEOTIDE SEQUENCE [LARGE SCALE GENOMIC DNA]</scope>
    <source>
        <strain evidence="2 3">IHI B618</strain>
    </source>
</reference>
<evidence type="ECO:0000313" key="2">
    <source>
        <dbReference type="EMBL" id="RXW17637.1"/>
    </source>
</evidence>
<feature type="compositionally biased region" description="Polar residues" evidence="1">
    <location>
        <begin position="109"/>
        <end position="125"/>
    </location>
</feature>
<evidence type="ECO:0000256" key="1">
    <source>
        <dbReference type="SAM" id="MobiDB-lite"/>
    </source>
</evidence>
<dbReference type="OrthoDB" id="10323711at2759"/>
<dbReference type="EMBL" id="SDEE01000325">
    <property type="protein sequence ID" value="RXW17637.1"/>
    <property type="molecule type" value="Genomic_DNA"/>
</dbReference>
<gene>
    <name evidence="2" type="ORF">EST38_g8221</name>
</gene>
<evidence type="ECO:0000313" key="3">
    <source>
        <dbReference type="Proteomes" id="UP000290288"/>
    </source>
</evidence>
<accession>A0A4Q2DD40</accession>
<protein>
    <submittedName>
        <fullName evidence="2">Uncharacterized protein</fullName>
    </submittedName>
</protein>
<feature type="region of interest" description="Disordered" evidence="1">
    <location>
        <begin position="99"/>
        <end position="125"/>
    </location>
</feature>
<comment type="caution">
    <text evidence="2">The sequence shown here is derived from an EMBL/GenBank/DDBJ whole genome shotgun (WGS) entry which is preliminary data.</text>
</comment>
<organism evidence="2 3">
    <name type="scientific">Candolleomyces aberdarensis</name>
    <dbReference type="NCBI Taxonomy" id="2316362"/>
    <lineage>
        <taxon>Eukaryota</taxon>
        <taxon>Fungi</taxon>
        <taxon>Dikarya</taxon>
        <taxon>Basidiomycota</taxon>
        <taxon>Agaricomycotina</taxon>
        <taxon>Agaricomycetes</taxon>
        <taxon>Agaricomycetidae</taxon>
        <taxon>Agaricales</taxon>
        <taxon>Agaricineae</taxon>
        <taxon>Psathyrellaceae</taxon>
        <taxon>Candolleomyces</taxon>
    </lineage>
</organism>
<dbReference type="AlphaFoldDB" id="A0A4Q2DD40"/>